<dbReference type="Gene3D" id="1.10.10.10">
    <property type="entry name" value="Winged helix-like DNA-binding domain superfamily/Winged helix DNA-binding domain"/>
    <property type="match status" value="1"/>
</dbReference>
<accession>A0A7Y0DXJ5</accession>
<dbReference type="Proteomes" id="UP000539372">
    <property type="component" value="Unassembled WGS sequence"/>
</dbReference>
<comment type="caution">
    <text evidence="6">The sequence shown here is derived from an EMBL/GenBank/DDBJ whole genome shotgun (WGS) entry which is preliminary data.</text>
</comment>
<evidence type="ECO:0000256" key="2">
    <source>
        <dbReference type="ARBA" id="ARBA00023015"/>
    </source>
</evidence>
<proteinExistence type="inferred from homology"/>
<dbReference type="GO" id="GO:0006351">
    <property type="term" value="P:DNA-templated transcription"/>
    <property type="evidence" value="ECO:0007669"/>
    <property type="project" value="TreeGrafter"/>
</dbReference>
<evidence type="ECO:0000259" key="5">
    <source>
        <dbReference type="PROSITE" id="PS50931"/>
    </source>
</evidence>
<evidence type="ECO:0000313" key="6">
    <source>
        <dbReference type="EMBL" id="NMM43454.1"/>
    </source>
</evidence>
<evidence type="ECO:0000256" key="3">
    <source>
        <dbReference type="ARBA" id="ARBA00023125"/>
    </source>
</evidence>
<evidence type="ECO:0000313" key="7">
    <source>
        <dbReference type="Proteomes" id="UP000539372"/>
    </source>
</evidence>
<dbReference type="Gene3D" id="3.40.190.10">
    <property type="entry name" value="Periplasmic binding protein-like II"/>
    <property type="match status" value="2"/>
</dbReference>
<organism evidence="6 7">
    <name type="scientific">Pacificispira spongiicola</name>
    <dbReference type="NCBI Taxonomy" id="2729598"/>
    <lineage>
        <taxon>Bacteria</taxon>
        <taxon>Pseudomonadati</taxon>
        <taxon>Pseudomonadota</taxon>
        <taxon>Alphaproteobacteria</taxon>
        <taxon>Rhodospirillales</taxon>
        <taxon>Rhodospirillaceae</taxon>
        <taxon>Pacificispira</taxon>
    </lineage>
</organism>
<reference evidence="6 7" key="1">
    <citation type="submission" date="2020-04" db="EMBL/GenBank/DDBJ databases">
        <title>Rhodospirillaceae bacterium KN72 isolated from deep sea.</title>
        <authorList>
            <person name="Zhang D.-C."/>
        </authorList>
    </citation>
    <scope>NUCLEOTIDE SEQUENCE [LARGE SCALE GENOMIC DNA]</scope>
    <source>
        <strain evidence="6 7">KN72</strain>
    </source>
</reference>
<dbReference type="EMBL" id="JABBNT010000001">
    <property type="protein sequence ID" value="NMM43454.1"/>
    <property type="molecule type" value="Genomic_DNA"/>
</dbReference>
<keyword evidence="2" id="KW-0805">Transcription regulation</keyword>
<dbReference type="PANTHER" id="PTHR30537:SF26">
    <property type="entry name" value="GLYCINE CLEAVAGE SYSTEM TRANSCRIPTIONAL ACTIVATOR"/>
    <property type="match status" value="1"/>
</dbReference>
<keyword evidence="4" id="KW-0804">Transcription</keyword>
<dbReference type="FunFam" id="1.10.10.10:FF:000001">
    <property type="entry name" value="LysR family transcriptional regulator"/>
    <property type="match status" value="1"/>
</dbReference>
<comment type="similarity">
    <text evidence="1">Belongs to the LysR transcriptional regulatory family.</text>
</comment>
<evidence type="ECO:0000256" key="4">
    <source>
        <dbReference type="ARBA" id="ARBA00023163"/>
    </source>
</evidence>
<dbReference type="RefSeq" id="WP_169623730.1">
    <property type="nucleotide sequence ID" value="NZ_JABBNT010000001.1"/>
</dbReference>
<dbReference type="InterPro" id="IPR036388">
    <property type="entry name" value="WH-like_DNA-bd_sf"/>
</dbReference>
<dbReference type="GO" id="GO:0043565">
    <property type="term" value="F:sequence-specific DNA binding"/>
    <property type="evidence" value="ECO:0007669"/>
    <property type="project" value="TreeGrafter"/>
</dbReference>
<protein>
    <submittedName>
        <fullName evidence="6">LysR family transcriptional regulator</fullName>
    </submittedName>
</protein>
<sequence length="303" mass="33086">MSKSYVPSVTELEAFVACAQYGSTVLAAERLNRTQSAVSRSLASLEDRLGVMLFDRVRRRLVLSDAGAPFLDKAERLLADLTDASAAVIAFGGSSAVLRMAVLPSFGRSWLIPRLPGLVREMPGVGVDISARLHPVDFREEPYDLAIMRSQHEVPGAVAEPIFTETLVTIVSPRLLGARSTLSTEDLLTLPLLQQSTRPTLWLDWFRESDIDPRHILRGARFDHFDMMIDAAIAGLGVGIVPELLVTEALKAGTLCLASDRRFATGDHYSLILPERALTHGPIIAFRDWLLREISTDIGAGSG</sequence>
<dbReference type="SUPFAM" id="SSF46785">
    <property type="entry name" value="Winged helix' DNA-binding domain"/>
    <property type="match status" value="1"/>
</dbReference>
<feature type="domain" description="HTH lysR-type" evidence="5">
    <location>
        <begin position="7"/>
        <end position="64"/>
    </location>
</feature>
<name>A0A7Y0DXJ5_9PROT</name>
<dbReference type="Pfam" id="PF00126">
    <property type="entry name" value="HTH_1"/>
    <property type="match status" value="1"/>
</dbReference>
<dbReference type="PRINTS" id="PR00039">
    <property type="entry name" value="HTHLYSR"/>
</dbReference>
<dbReference type="SUPFAM" id="SSF53850">
    <property type="entry name" value="Periplasmic binding protein-like II"/>
    <property type="match status" value="1"/>
</dbReference>
<dbReference type="InterPro" id="IPR000847">
    <property type="entry name" value="LysR_HTH_N"/>
</dbReference>
<dbReference type="GO" id="GO:0003700">
    <property type="term" value="F:DNA-binding transcription factor activity"/>
    <property type="evidence" value="ECO:0007669"/>
    <property type="project" value="InterPro"/>
</dbReference>
<dbReference type="InterPro" id="IPR036390">
    <property type="entry name" value="WH_DNA-bd_sf"/>
</dbReference>
<evidence type="ECO:0000256" key="1">
    <source>
        <dbReference type="ARBA" id="ARBA00009437"/>
    </source>
</evidence>
<dbReference type="PANTHER" id="PTHR30537">
    <property type="entry name" value="HTH-TYPE TRANSCRIPTIONAL REGULATOR"/>
    <property type="match status" value="1"/>
</dbReference>
<dbReference type="PROSITE" id="PS50931">
    <property type="entry name" value="HTH_LYSR"/>
    <property type="match status" value="1"/>
</dbReference>
<dbReference type="Pfam" id="PF03466">
    <property type="entry name" value="LysR_substrate"/>
    <property type="match status" value="1"/>
</dbReference>
<dbReference type="InterPro" id="IPR058163">
    <property type="entry name" value="LysR-type_TF_proteobact-type"/>
</dbReference>
<gene>
    <name evidence="6" type="ORF">HH303_03120</name>
</gene>
<keyword evidence="7" id="KW-1185">Reference proteome</keyword>
<dbReference type="InterPro" id="IPR005119">
    <property type="entry name" value="LysR_subst-bd"/>
</dbReference>
<dbReference type="AlphaFoldDB" id="A0A7Y0DXJ5"/>
<keyword evidence="3" id="KW-0238">DNA-binding</keyword>